<dbReference type="PANTHER" id="PTHR33434">
    <property type="entry name" value="DEGV DOMAIN-CONTAINING PROTEIN DR_1986-RELATED"/>
    <property type="match status" value="1"/>
</dbReference>
<dbReference type="Gene3D" id="3.30.1180.10">
    <property type="match status" value="1"/>
</dbReference>
<organism evidence="2 3">
    <name type="scientific">Acetatifactor muris</name>
    <dbReference type="NCBI Taxonomy" id="879566"/>
    <lineage>
        <taxon>Bacteria</taxon>
        <taxon>Bacillati</taxon>
        <taxon>Bacillota</taxon>
        <taxon>Clostridia</taxon>
        <taxon>Lachnospirales</taxon>
        <taxon>Lachnospiraceae</taxon>
        <taxon>Acetatifactor</taxon>
    </lineage>
</organism>
<dbReference type="NCBIfam" id="TIGR00762">
    <property type="entry name" value="DegV"/>
    <property type="match status" value="1"/>
</dbReference>
<evidence type="ECO:0000313" key="2">
    <source>
        <dbReference type="EMBL" id="SOY29426.1"/>
    </source>
</evidence>
<dbReference type="InterPro" id="IPR003797">
    <property type="entry name" value="DegV"/>
</dbReference>
<dbReference type="Proteomes" id="UP000236311">
    <property type="component" value="Unassembled WGS sequence"/>
</dbReference>
<evidence type="ECO:0000313" key="3">
    <source>
        <dbReference type="Proteomes" id="UP000236311"/>
    </source>
</evidence>
<dbReference type="Gene3D" id="2.20.28.50">
    <property type="entry name" value="degv family protein"/>
    <property type="match status" value="1"/>
</dbReference>
<dbReference type="InterPro" id="IPR050270">
    <property type="entry name" value="DegV_domain_contain"/>
</dbReference>
<dbReference type="Pfam" id="PF02645">
    <property type="entry name" value="DegV"/>
    <property type="match status" value="1"/>
</dbReference>
<name>A0A2K4ZG58_9FIRM</name>
<dbReference type="PANTHER" id="PTHR33434:SF2">
    <property type="entry name" value="FATTY ACID-BINDING PROTEIN TM_1468"/>
    <property type="match status" value="1"/>
</dbReference>
<proteinExistence type="predicted"/>
<keyword evidence="3" id="KW-1185">Reference proteome</keyword>
<dbReference type="AlphaFoldDB" id="A0A2K4ZG58"/>
<protein>
    <submittedName>
        <fullName evidence="2">Fatty acid-binding protein</fullName>
    </submittedName>
</protein>
<sequence length="282" mass="31434">MDIDMSYKIVVDSCCELPENLRQDRRFERVPLGLEVGEYCRMDDETFNQAEFLRKVAEYPKCPKSSCPSPERFMESYDDSAEHIYAVTLSSHLSGSYNSAELGKKLYHEKHGEKQIHVIDSESASGGETQIALKLMELEEAGFSFEKIVEKIEAFRDSIQTYFVLDNLETLRKNGRLSGVKALVASTLNIKPVMGADKGEIIQRSQTIGIKKALGKLAELAAAEVKNPGERRLIITHCNALARAQQVKEQILAKAGFKECIIMDTRGISSMYANDGGVIVTT</sequence>
<evidence type="ECO:0000256" key="1">
    <source>
        <dbReference type="ARBA" id="ARBA00023121"/>
    </source>
</evidence>
<dbReference type="InterPro" id="IPR043168">
    <property type="entry name" value="DegV_C"/>
</dbReference>
<reference evidence="2 3" key="1">
    <citation type="submission" date="2018-01" db="EMBL/GenBank/DDBJ databases">
        <authorList>
            <person name="Gaut B.S."/>
            <person name="Morton B.R."/>
            <person name="Clegg M.T."/>
            <person name="Duvall M.R."/>
        </authorList>
    </citation>
    <scope>NUCLEOTIDE SEQUENCE [LARGE SCALE GENOMIC DNA]</scope>
    <source>
        <strain evidence="2">GP69</strain>
    </source>
</reference>
<accession>A0A2K4ZG58</accession>
<gene>
    <name evidence="2" type="ORF">AMURIS_02141</name>
</gene>
<keyword evidence="1" id="KW-0446">Lipid-binding</keyword>
<dbReference type="PROSITE" id="PS51482">
    <property type="entry name" value="DEGV"/>
    <property type="match status" value="1"/>
</dbReference>
<dbReference type="EMBL" id="OFSM01000010">
    <property type="protein sequence ID" value="SOY29426.1"/>
    <property type="molecule type" value="Genomic_DNA"/>
</dbReference>
<dbReference type="SUPFAM" id="SSF82549">
    <property type="entry name" value="DAK1/DegV-like"/>
    <property type="match status" value="1"/>
</dbReference>
<dbReference type="Gene3D" id="3.40.50.10440">
    <property type="entry name" value="Dihydroxyacetone kinase, domain 1"/>
    <property type="match status" value="1"/>
</dbReference>
<dbReference type="GO" id="GO:0008289">
    <property type="term" value="F:lipid binding"/>
    <property type="evidence" value="ECO:0007669"/>
    <property type="project" value="UniProtKB-KW"/>
</dbReference>